<dbReference type="Gene3D" id="3.30.420.10">
    <property type="entry name" value="Ribonuclease H-like superfamily/Ribonuclease H"/>
    <property type="match status" value="1"/>
</dbReference>
<dbReference type="GO" id="GO:0003676">
    <property type="term" value="F:nucleic acid binding"/>
    <property type="evidence" value="ECO:0007669"/>
    <property type="project" value="InterPro"/>
</dbReference>
<dbReference type="Proteomes" id="UP000315003">
    <property type="component" value="Chromosome"/>
</dbReference>
<dbReference type="Pfam" id="PF00075">
    <property type="entry name" value="RNase_H"/>
    <property type="match status" value="1"/>
</dbReference>
<dbReference type="EMBL" id="CP036272">
    <property type="protein sequence ID" value="QDT59850.1"/>
    <property type="molecule type" value="Genomic_DNA"/>
</dbReference>
<dbReference type="RefSeq" id="WP_419188397.1">
    <property type="nucleotide sequence ID" value="NZ_CP036272.1"/>
</dbReference>
<gene>
    <name evidence="3" type="primary">rnhA_2</name>
    <name evidence="3" type="ORF">SV7mr_23620</name>
</gene>
<dbReference type="AlphaFoldDB" id="A0A517SUS4"/>
<protein>
    <submittedName>
        <fullName evidence="3">Ribonuclease HI</fullName>
        <ecNumber evidence="3">3.1.26.4</ecNumber>
    </submittedName>
</protein>
<name>A0A517SUS4_9BACT</name>
<dbReference type="InterPro" id="IPR036397">
    <property type="entry name" value="RNaseH_sf"/>
</dbReference>
<dbReference type="GO" id="GO:0004523">
    <property type="term" value="F:RNA-DNA hybrid ribonuclease activity"/>
    <property type="evidence" value="ECO:0007669"/>
    <property type="project" value="UniProtKB-EC"/>
</dbReference>
<feature type="region of interest" description="Disordered" evidence="1">
    <location>
        <begin position="252"/>
        <end position="308"/>
    </location>
</feature>
<dbReference type="SUPFAM" id="SSF53098">
    <property type="entry name" value="Ribonuclease H-like"/>
    <property type="match status" value="1"/>
</dbReference>
<evidence type="ECO:0000259" key="2">
    <source>
        <dbReference type="Pfam" id="PF00075"/>
    </source>
</evidence>
<evidence type="ECO:0000256" key="1">
    <source>
        <dbReference type="SAM" id="MobiDB-lite"/>
    </source>
</evidence>
<reference evidence="3 4" key="1">
    <citation type="submission" date="2019-02" db="EMBL/GenBank/DDBJ databases">
        <title>Deep-cultivation of Planctomycetes and their phenomic and genomic characterization uncovers novel biology.</title>
        <authorList>
            <person name="Wiegand S."/>
            <person name="Jogler M."/>
            <person name="Boedeker C."/>
            <person name="Pinto D."/>
            <person name="Vollmers J."/>
            <person name="Rivas-Marin E."/>
            <person name="Kohn T."/>
            <person name="Peeters S.H."/>
            <person name="Heuer A."/>
            <person name="Rast P."/>
            <person name="Oberbeckmann S."/>
            <person name="Bunk B."/>
            <person name="Jeske O."/>
            <person name="Meyerdierks A."/>
            <person name="Storesund J.E."/>
            <person name="Kallscheuer N."/>
            <person name="Luecker S."/>
            <person name="Lage O.M."/>
            <person name="Pohl T."/>
            <person name="Merkel B.J."/>
            <person name="Hornburger P."/>
            <person name="Mueller R.-W."/>
            <person name="Bruemmer F."/>
            <person name="Labrenz M."/>
            <person name="Spormann A.M."/>
            <person name="Op den Camp H."/>
            <person name="Overmann J."/>
            <person name="Amann R."/>
            <person name="Jetten M.S.M."/>
            <person name="Mascher T."/>
            <person name="Medema M.H."/>
            <person name="Devos D.P."/>
            <person name="Kaster A.-K."/>
            <person name="Ovreas L."/>
            <person name="Rohde M."/>
            <person name="Galperin M.Y."/>
            <person name="Jogler C."/>
        </authorList>
    </citation>
    <scope>NUCLEOTIDE SEQUENCE [LARGE SCALE GENOMIC DNA]</scope>
    <source>
        <strain evidence="3 4">SV_7m_r</strain>
    </source>
</reference>
<keyword evidence="3" id="KW-0378">Hydrolase</keyword>
<feature type="region of interest" description="Disordered" evidence="1">
    <location>
        <begin position="1"/>
        <end position="26"/>
    </location>
</feature>
<evidence type="ECO:0000313" key="3">
    <source>
        <dbReference type="EMBL" id="QDT59850.1"/>
    </source>
</evidence>
<feature type="region of interest" description="Disordered" evidence="1">
    <location>
        <begin position="183"/>
        <end position="214"/>
    </location>
</feature>
<sequence>MKLSSPLDPVGPDSEPPLRALQNPPIAVPTSGFPSHQITPVATDFLLTLQAHCRHLNRGQWRFALHGADGQTLLEASDHDVGDLNRLTLLAAVRGLEALEGPSSVTIYSHSRYFIRSLAKSLPRWRRTDFMWDHFGRQIQVQHADLWQRIAHAVDIHQVQACLVSSVLVSGGLNDTESLASASESQIAASAPQRQHLPAEQRQHPAPSAPARPDAEPLVDQFEIAHSNPLDLTGRKPINGSGREAQWLRADYPQRHPRRPFQSVNPRQLGHSENTAHHGTARRAEQAVPAGEDSLSHRHLPIPEPSNRFRRLISNGDDSAPPVFVRQRRRQRLTFDDFHQA</sequence>
<accession>A0A517SUS4</accession>
<proteinExistence type="predicted"/>
<organism evidence="3 4">
    <name type="scientific">Stieleria bergensis</name>
    <dbReference type="NCBI Taxonomy" id="2528025"/>
    <lineage>
        <taxon>Bacteria</taxon>
        <taxon>Pseudomonadati</taxon>
        <taxon>Planctomycetota</taxon>
        <taxon>Planctomycetia</taxon>
        <taxon>Pirellulales</taxon>
        <taxon>Pirellulaceae</taxon>
        <taxon>Stieleria</taxon>
    </lineage>
</organism>
<feature type="domain" description="RNase H type-1" evidence="2">
    <location>
        <begin position="59"/>
        <end position="161"/>
    </location>
</feature>
<keyword evidence="4" id="KW-1185">Reference proteome</keyword>
<dbReference type="InterPro" id="IPR002156">
    <property type="entry name" value="RNaseH_domain"/>
</dbReference>
<dbReference type="EC" id="3.1.26.4" evidence="3"/>
<dbReference type="InterPro" id="IPR012337">
    <property type="entry name" value="RNaseH-like_sf"/>
</dbReference>
<evidence type="ECO:0000313" key="4">
    <source>
        <dbReference type="Proteomes" id="UP000315003"/>
    </source>
</evidence>